<sequence>MTTSTSTSTSTVSSTSVPPCPGGVVYTCLLGDICGCVTTTGSCSGNLAKVCVGDLCVCTQAGTSTSNGTASSGVSEAFFAEPERNSTHSAESAPRATATVTPAVVHPTPTPYIATMNAMSVTPTSSQASSLSVSTLPVATTATLPPPFSPVITTSTSGGSFLDNVEPGGERNSHSSTLGAFATAMRTTISPPTFSSLGSTPRPGTGIDAPTTSSSGPDRIIEQTSAIPVSSSSSRAGNLGSGTSDTSSGSNSGTPGSGTSDTSSGSNSGTPGSGTSDTGSGSSSKTPGSGTSDTSSGSNSGTFGSGTSDTSSGSNSGTFGSGTSDTGSGSSSGTSGSGTSGSGGLSSTNNGMNMTAFGRWFYVVPRIQHVQNII</sequence>
<dbReference type="OMA" id="NMICIAY"/>
<dbReference type="GeneID" id="16997911"/>
<dbReference type="KEGG" id="cme:CYME_CMT009C"/>
<evidence type="ECO:0000313" key="2">
    <source>
        <dbReference type="EMBL" id="BAM83047.1"/>
    </source>
</evidence>
<keyword evidence="3" id="KW-1185">Reference proteome</keyword>
<name>M1VHW8_CYAM1</name>
<feature type="compositionally biased region" description="Low complexity" evidence="1">
    <location>
        <begin position="230"/>
        <end position="334"/>
    </location>
</feature>
<dbReference type="Gramene" id="CMT009CT">
    <property type="protein sequence ID" value="CMT009CT"/>
    <property type="gene ID" value="CMT009C"/>
</dbReference>
<evidence type="ECO:0000256" key="1">
    <source>
        <dbReference type="SAM" id="MobiDB-lite"/>
    </source>
</evidence>
<protein>
    <submittedName>
        <fullName evidence="2">Uncharacterized protein</fullName>
    </submittedName>
</protein>
<dbReference type="HOGENOM" id="CLU_740476_0_0_1"/>
<accession>M1VHW8</accession>
<reference evidence="2 3" key="2">
    <citation type="journal article" date="2007" name="BMC Biol.">
        <title>A 100%-complete sequence reveals unusually simple genomic features in the hot-spring red alga Cyanidioschyzon merolae.</title>
        <authorList>
            <person name="Nozaki H."/>
            <person name="Takano H."/>
            <person name="Misumi O."/>
            <person name="Terasawa K."/>
            <person name="Matsuzaki M."/>
            <person name="Maruyama S."/>
            <person name="Nishida K."/>
            <person name="Yagisawa F."/>
            <person name="Yoshida Y."/>
            <person name="Fujiwara T."/>
            <person name="Takio S."/>
            <person name="Tamura K."/>
            <person name="Chung S.J."/>
            <person name="Nakamura S."/>
            <person name="Kuroiwa H."/>
            <person name="Tanaka K."/>
            <person name="Sato N."/>
            <person name="Kuroiwa T."/>
        </authorList>
    </citation>
    <scope>NUCLEOTIDE SEQUENCE [LARGE SCALE GENOMIC DNA]</scope>
    <source>
        <strain evidence="2 3">10D</strain>
    </source>
</reference>
<organism evidence="2 3">
    <name type="scientific">Cyanidioschyzon merolae (strain NIES-3377 / 10D)</name>
    <name type="common">Unicellular red alga</name>
    <dbReference type="NCBI Taxonomy" id="280699"/>
    <lineage>
        <taxon>Eukaryota</taxon>
        <taxon>Rhodophyta</taxon>
        <taxon>Bangiophyceae</taxon>
        <taxon>Cyanidiales</taxon>
        <taxon>Cyanidiaceae</taxon>
        <taxon>Cyanidioschyzon</taxon>
    </lineage>
</organism>
<gene>
    <name evidence="2" type="ORF">CYME_CMT009C</name>
</gene>
<dbReference type="Proteomes" id="UP000007014">
    <property type="component" value="Chromosome 20"/>
</dbReference>
<feature type="compositionally biased region" description="Polar residues" evidence="1">
    <location>
        <begin position="189"/>
        <end position="199"/>
    </location>
</feature>
<dbReference type="AlphaFoldDB" id="M1VHW8"/>
<dbReference type="EMBL" id="AP006502">
    <property type="protein sequence ID" value="BAM83047.1"/>
    <property type="molecule type" value="Genomic_DNA"/>
</dbReference>
<proteinExistence type="predicted"/>
<reference evidence="2 3" key="1">
    <citation type="journal article" date="2004" name="Nature">
        <title>Genome sequence of the ultrasmall unicellular red alga Cyanidioschyzon merolae 10D.</title>
        <authorList>
            <person name="Matsuzaki M."/>
            <person name="Misumi O."/>
            <person name="Shin-i T."/>
            <person name="Maruyama S."/>
            <person name="Takahara M."/>
            <person name="Miyagishima S."/>
            <person name="Mori T."/>
            <person name="Nishida K."/>
            <person name="Yagisawa F."/>
            <person name="Nishida K."/>
            <person name="Yoshida Y."/>
            <person name="Nishimura Y."/>
            <person name="Nakao S."/>
            <person name="Kobayashi T."/>
            <person name="Momoyama Y."/>
            <person name="Higashiyama T."/>
            <person name="Minoda A."/>
            <person name="Sano M."/>
            <person name="Nomoto H."/>
            <person name="Oishi K."/>
            <person name="Hayashi H."/>
            <person name="Ohta F."/>
            <person name="Nishizaka S."/>
            <person name="Haga S."/>
            <person name="Miura S."/>
            <person name="Morishita T."/>
            <person name="Kabeya Y."/>
            <person name="Terasawa K."/>
            <person name="Suzuki Y."/>
            <person name="Ishii Y."/>
            <person name="Asakawa S."/>
            <person name="Takano H."/>
            <person name="Ohta N."/>
            <person name="Kuroiwa H."/>
            <person name="Tanaka K."/>
            <person name="Shimizu N."/>
            <person name="Sugano S."/>
            <person name="Sato N."/>
            <person name="Nozaki H."/>
            <person name="Ogasawara N."/>
            <person name="Kohara Y."/>
            <person name="Kuroiwa T."/>
        </authorList>
    </citation>
    <scope>NUCLEOTIDE SEQUENCE [LARGE SCALE GENOMIC DNA]</scope>
    <source>
        <strain evidence="2 3">10D</strain>
    </source>
</reference>
<feature type="compositionally biased region" description="Gly residues" evidence="1">
    <location>
        <begin position="335"/>
        <end position="344"/>
    </location>
</feature>
<evidence type="ECO:0000313" key="3">
    <source>
        <dbReference type="Proteomes" id="UP000007014"/>
    </source>
</evidence>
<feature type="region of interest" description="Disordered" evidence="1">
    <location>
        <begin position="189"/>
        <end position="348"/>
    </location>
</feature>
<dbReference type="STRING" id="280699.M1VHW8"/>
<feature type="compositionally biased region" description="Polar residues" evidence="1">
    <location>
        <begin position="210"/>
        <end position="229"/>
    </location>
</feature>
<dbReference type="RefSeq" id="XP_005539083.1">
    <property type="nucleotide sequence ID" value="XM_005539026.1"/>
</dbReference>